<gene>
    <name evidence="1" type="ORF">SK128_015008</name>
</gene>
<dbReference type="SUPFAM" id="SSF53649">
    <property type="entry name" value="Alkaline phosphatase-like"/>
    <property type="match status" value="1"/>
</dbReference>
<dbReference type="Gene3D" id="3.40.720.10">
    <property type="entry name" value="Alkaline Phosphatase, subunit A"/>
    <property type="match status" value="1"/>
</dbReference>
<organism evidence="1 2">
    <name type="scientific">Halocaridina rubra</name>
    <name type="common">Hawaiian red shrimp</name>
    <dbReference type="NCBI Taxonomy" id="373956"/>
    <lineage>
        <taxon>Eukaryota</taxon>
        <taxon>Metazoa</taxon>
        <taxon>Ecdysozoa</taxon>
        <taxon>Arthropoda</taxon>
        <taxon>Crustacea</taxon>
        <taxon>Multicrustacea</taxon>
        <taxon>Malacostraca</taxon>
        <taxon>Eumalacostraca</taxon>
        <taxon>Eucarida</taxon>
        <taxon>Decapoda</taxon>
        <taxon>Pleocyemata</taxon>
        <taxon>Caridea</taxon>
        <taxon>Atyoidea</taxon>
        <taxon>Atyidae</taxon>
        <taxon>Halocaridina</taxon>
    </lineage>
</organism>
<dbReference type="Gene3D" id="3.30.1120.10">
    <property type="match status" value="1"/>
</dbReference>
<dbReference type="AlphaFoldDB" id="A0AAN8WS54"/>
<name>A0AAN8WS54_HALRR</name>
<dbReference type="EMBL" id="JAXCGZ010020816">
    <property type="protein sequence ID" value="KAK7065314.1"/>
    <property type="molecule type" value="Genomic_DNA"/>
</dbReference>
<dbReference type="Pfam" id="PF14707">
    <property type="entry name" value="Sulfatase_C"/>
    <property type="match status" value="1"/>
</dbReference>
<dbReference type="InterPro" id="IPR017850">
    <property type="entry name" value="Alkaline_phosphatase_core_sf"/>
</dbReference>
<evidence type="ECO:0000313" key="1">
    <source>
        <dbReference type="EMBL" id="KAK7065314.1"/>
    </source>
</evidence>
<protein>
    <submittedName>
        <fullName evidence="1">Uncharacterized protein</fullName>
    </submittedName>
</protein>
<dbReference type="Proteomes" id="UP001381693">
    <property type="component" value="Unassembled WGS sequence"/>
</dbReference>
<keyword evidence="2" id="KW-1185">Reference proteome</keyword>
<evidence type="ECO:0000313" key="2">
    <source>
        <dbReference type="Proteomes" id="UP001381693"/>
    </source>
</evidence>
<proteinExistence type="predicted"/>
<accession>A0AAN8WS54</accession>
<sequence>MFLKRHKYHENSTQCGWGISAFCNCFDVWDISDEPMLYDLSRDVYEDHPISPNTSEYQEVVGYLRSYLSDWEDSVHYPPSQFSSVWNSKHSFWLQPVYVNCS</sequence>
<comment type="caution">
    <text evidence="1">The sequence shown here is derived from an EMBL/GenBank/DDBJ whole genome shotgun (WGS) entry which is preliminary data.</text>
</comment>
<reference evidence="1 2" key="1">
    <citation type="submission" date="2023-11" db="EMBL/GenBank/DDBJ databases">
        <title>Halocaridina rubra genome assembly.</title>
        <authorList>
            <person name="Smith C."/>
        </authorList>
    </citation>
    <scope>NUCLEOTIDE SEQUENCE [LARGE SCALE GENOMIC DNA]</scope>
    <source>
        <strain evidence="1">EP-1</strain>
        <tissue evidence="1">Whole</tissue>
    </source>
</reference>